<evidence type="ECO:0000313" key="3">
    <source>
        <dbReference type="Proteomes" id="UP000324800"/>
    </source>
</evidence>
<comment type="caution">
    <text evidence="2">The sequence shown here is derived from an EMBL/GenBank/DDBJ whole genome shotgun (WGS) entry which is preliminary data.</text>
</comment>
<reference evidence="2 3" key="1">
    <citation type="submission" date="2019-03" db="EMBL/GenBank/DDBJ databases">
        <title>Single cell metagenomics reveals metabolic interactions within the superorganism composed of flagellate Streblomastix strix and complex community of Bacteroidetes bacteria on its surface.</title>
        <authorList>
            <person name="Treitli S.C."/>
            <person name="Kolisko M."/>
            <person name="Husnik F."/>
            <person name="Keeling P."/>
            <person name="Hampl V."/>
        </authorList>
    </citation>
    <scope>NUCLEOTIDE SEQUENCE [LARGE SCALE GENOMIC DNA]</scope>
    <source>
        <strain evidence="2">ST1C</strain>
    </source>
</reference>
<gene>
    <name evidence="2" type="ORF">EZS28_018934</name>
</gene>
<feature type="compositionally biased region" description="Basic and acidic residues" evidence="1">
    <location>
        <begin position="212"/>
        <end position="227"/>
    </location>
</feature>
<accession>A0A5J4VSF1</accession>
<evidence type="ECO:0000313" key="2">
    <source>
        <dbReference type="EMBL" id="KAA6385538.1"/>
    </source>
</evidence>
<dbReference type="Proteomes" id="UP000324800">
    <property type="component" value="Unassembled WGS sequence"/>
</dbReference>
<evidence type="ECO:0000256" key="1">
    <source>
        <dbReference type="SAM" id="MobiDB-lite"/>
    </source>
</evidence>
<name>A0A5J4VSF1_9EUKA</name>
<proteinExistence type="predicted"/>
<dbReference type="AlphaFoldDB" id="A0A5J4VSF1"/>
<organism evidence="2 3">
    <name type="scientific">Streblomastix strix</name>
    <dbReference type="NCBI Taxonomy" id="222440"/>
    <lineage>
        <taxon>Eukaryota</taxon>
        <taxon>Metamonada</taxon>
        <taxon>Preaxostyla</taxon>
        <taxon>Oxymonadida</taxon>
        <taxon>Streblomastigidae</taxon>
        <taxon>Streblomastix</taxon>
    </lineage>
</organism>
<protein>
    <submittedName>
        <fullName evidence="2">Uncharacterized protein</fullName>
    </submittedName>
</protein>
<dbReference type="EMBL" id="SNRW01005224">
    <property type="protein sequence ID" value="KAA6385538.1"/>
    <property type="molecule type" value="Genomic_DNA"/>
</dbReference>
<feature type="region of interest" description="Disordered" evidence="1">
    <location>
        <begin position="208"/>
        <end position="234"/>
    </location>
</feature>
<sequence length="234" mass="27418">MPPALLGIPNVFSHTPRIYQTPQRRVAQKLLQQQMQTQIQQSIYIPPNMKLIDFKRKGFTDIKSMNLPNISKYRLPTLETIQKVPSEKQEDLRLICLAHIVEIQKEFNEQGLILAQEDVDKLRRVQGKEGRWLDAQDELRRRQQRSQVVDLDAESTDDDTEKLLPIKETPQKINSKDIKKREMADNSDIDFIYNDIVDDSRKLSLDYDSEAEDKKKKDAGVKRRRLDEDEDDDD</sequence>